<evidence type="ECO:0000313" key="4">
    <source>
        <dbReference type="Proteomes" id="UP000289238"/>
    </source>
</evidence>
<protein>
    <submittedName>
        <fullName evidence="3">Glycosyltransferase involved in cell wall biosynthesis</fullName>
    </submittedName>
</protein>
<dbReference type="EMBL" id="QOVM01000007">
    <property type="protein sequence ID" value="RXG20791.1"/>
    <property type="molecule type" value="Genomic_DNA"/>
</dbReference>
<dbReference type="InterPro" id="IPR029044">
    <property type="entry name" value="Nucleotide-diphossugar_trans"/>
</dbReference>
<dbReference type="CDD" id="cd02511">
    <property type="entry name" value="Beta4Glucosyltransferase"/>
    <property type="match status" value="1"/>
</dbReference>
<dbReference type="SUPFAM" id="SSF53448">
    <property type="entry name" value="Nucleotide-diphospho-sugar transferases"/>
    <property type="match status" value="1"/>
</dbReference>
<gene>
    <name evidence="3" type="ORF">DSM00_2895</name>
</gene>
<dbReference type="PANTHER" id="PTHR43630">
    <property type="entry name" value="POLY-BETA-1,6-N-ACETYL-D-GLUCOSAMINE SYNTHASE"/>
    <property type="match status" value="1"/>
</dbReference>
<dbReference type="AlphaFoldDB" id="A0A4Q0P387"/>
<name>A0A4Q0P387_9FLAO</name>
<keyword evidence="3" id="KW-0808">Transferase</keyword>
<dbReference type="Proteomes" id="UP000289238">
    <property type="component" value="Unassembled WGS sequence"/>
</dbReference>
<evidence type="ECO:0000256" key="1">
    <source>
        <dbReference type="ARBA" id="ARBA00038494"/>
    </source>
</evidence>
<keyword evidence="4" id="KW-1185">Reference proteome</keyword>
<comment type="caution">
    <text evidence="3">The sequence shown here is derived from an EMBL/GenBank/DDBJ whole genome shotgun (WGS) entry which is preliminary data.</text>
</comment>
<reference evidence="3 4" key="1">
    <citation type="submission" date="2018-07" db="EMBL/GenBank/DDBJ databases">
        <title>Leeuwenhoekiella genomics.</title>
        <authorList>
            <person name="Tahon G."/>
            <person name="Willems A."/>
        </authorList>
    </citation>
    <scope>NUCLEOTIDE SEQUENCE [LARGE SCALE GENOMIC DNA]</scope>
    <source>
        <strain evidence="3 4">LMG 22550</strain>
    </source>
</reference>
<sequence>MTHTPITVIIPTYNEEHFIKQALQAASFADECIVIDSYSTDHTLEIAKDFNCKILERKFDDFSSQKNFAIKEAKNNWVFILDADEYLLPKLQKQIINAVSSNQHKAYRILRRNYFINRFLKNGSNGRDSAIRLIHKNYCHYEGLVHERMIVNGSIGLLPAFMYHYTYSNLRTFLSKKNKYSSFQAHQKHNKNSKTSYLHLLIKPSGRFWGEYILKCGFLDGIAGLTSTRMNSYGVLSRYVKLRNLNTKTKEERLQNYDSFSLSLNTYAHSHPIKKPMLGYFSFLLLPKLTFIKYYLLKGNALKGKDGYALSYLYSFQKFQQLVYGWLEKRGLD</sequence>
<dbReference type="InterPro" id="IPR001173">
    <property type="entry name" value="Glyco_trans_2-like"/>
</dbReference>
<dbReference type="PANTHER" id="PTHR43630:SF2">
    <property type="entry name" value="GLYCOSYLTRANSFERASE"/>
    <property type="match status" value="1"/>
</dbReference>
<dbReference type="RefSeq" id="WP_241652428.1">
    <property type="nucleotide sequence ID" value="NZ_QOVM01000007.1"/>
</dbReference>
<proteinExistence type="inferred from homology"/>
<feature type="domain" description="Glycosyltransferase 2-like" evidence="2">
    <location>
        <begin position="7"/>
        <end position="122"/>
    </location>
</feature>
<dbReference type="Pfam" id="PF00535">
    <property type="entry name" value="Glycos_transf_2"/>
    <property type="match status" value="1"/>
</dbReference>
<organism evidence="3 4">
    <name type="scientific">Leeuwenhoekiella aequorea</name>
    <dbReference type="NCBI Taxonomy" id="283736"/>
    <lineage>
        <taxon>Bacteria</taxon>
        <taxon>Pseudomonadati</taxon>
        <taxon>Bacteroidota</taxon>
        <taxon>Flavobacteriia</taxon>
        <taxon>Flavobacteriales</taxon>
        <taxon>Flavobacteriaceae</taxon>
        <taxon>Leeuwenhoekiella</taxon>
    </lineage>
</organism>
<accession>A0A4Q0P387</accession>
<evidence type="ECO:0000313" key="3">
    <source>
        <dbReference type="EMBL" id="RXG20791.1"/>
    </source>
</evidence>
<evidence type="ECO:0000259" key="2">
    <source>
        <dbReference type="Pfam" id="PF00535"/>
    </source>
</evidence>
<comment type="similarity">
    <text evidence="1">Belongs to the glycosyltransferase 2 family. WaaE/KdtX subfamily.</text>
</comment>
<dbReference type="GO" id="GO:0016740">
    <property type="term" value="F:transferase activity"/>
    <property type="evidence" value="ECO:0007669"/>
    <property type="project" value="UniProtKB-KW"/>
</dbReference>
<dbReference type="Gene3D" id="3.90.550.10">
    <property type="entry name" value="Spore Coat Polysaccharide Biosynthesis Protein SpsA, Chain A"/>
    <property type="match status" value="1"/>
</dbReference>